<dbReference type="GO" id="GO:0005886">
    <property type="term" value="C:plasma membrane"/>
    <property type="evidence" value="ECO:0007669"/>
    <property type="project" value="UniProtKB-SubCell"/>
</dbReference>
<keyword evidence="2" id="KW-1003">Cell membrane</keyword>
<dbReference type="FunFam" id="2.60.40.10:FF:000376">
    <property type="entry name" value="CLUMA_CG000981, isoform A"/>
    <property type="match status" value="1"/>
</dbReference>
<dbReference type="SMART" id="SM00408">
    <property type="entry name" value="IGc2"/>
    <property type="match status" value="3"/>
</dbReference>
<sequence>MAKITKRDGENQNSIEITEKHISIAASETRTLTLKALEGMLQSETEHRAEDRGSAKRREGMRGTGERTLHRTCEIRQPKQAPAEELNQSKSRGIEALRRQRQQTNDDGGGSGGGHVPAAAHRSPQAPTQNSAGYDEAALATATATDRPVPIGTGMLDAGRGRRRDATFTCVVNNLGGYRVAWIKADAKAILAIHEHVITNNGRLSVTHNDYNTWTLVIRNVKMEDRGVYMCQVNTDPMKMQVRVSLASPVTIQQTNPPPCSLTRRLLSVHADTLTSLAAYCQTAFLEVVIPPDIIYEETSGDMMVPEGGSAKLICKARGYPKPKIVWRREDGREIIARNGTHGKMKATIVEGEILSLTKVTRSEMGAYMCIASNGVPPSVSKRLKLQVHFHPLIQVPNQLVGAPLNTDVTLICNVEASPKAINYWQRENGEMIISNERYLMNENESSMYAVQMTLVIRKLHKADMGGYKCISKNSIGDAEGTIRLYEMELQKKSKSALRLNGVEDTSGNDEINATPNVDQLEETNKIHKNGRLYKGLQTGDNDLITSSTNSAIRPHPAPLQAATTSSCWCFVLLLLFALATTSVRFQCAITLVSLPARIQTSHHRIAGPPDRQRSQPQPSEPPPEPARWMDSELPPDRRRRRCQLSPHQVLS</sequence>
<keyword evidence="7" id="KW-0325">Glycoprotein</keyword>
<dbReference type="InterPro" id="IPR051170">
    <property type="entry name" value="Neural/epithelial_adhesion"/>
</dbReference>
<dbReference type="VEuPathDB" id="VectorBase:ADAR2_002719"/>
<dbReference type="PROSITE" id="PS50835">
    <property type="entry name" value="IG_LIKE"/>
    <property type="match status" value="3"/>
</dbReference>
<reference evidence="11 13" key="1">
    <citation type="journal article" date="2010" name="BMC Genomics">
        <title>Combination of measures distinguishes pre-miRNAs from other stem-loops in the genome of the newly sequenced Anopheles darlingi.</title>
        <authorList>
            <person name="Mendes N.D."/>
            <person name="Freitas A.T."/>
            <person name="Vasconcelos A.T."/>
            <person name="Sagot M.F."/>
        </authorList>
    </citation>
    <scope>NUCLEOTIDE SEQUENCE</scope>
</reference>
<dbReference type="PANTHER" id="PTHR12231:SF87">
    <property type="entry name" value="DPR-INTERACTING PROTEIN BETA, ISOFORM C"/>
    <property type="match status" value="1"/>
</dbReference>
<keyword evidence="8" id="KW-0393">Immunoglobulin domain</keyword>
<dbReference type="Pfam" id="PF13927">
    <property type="entry name" value="Ig_3"/>
    <property type="match status" value="1"/>
</dbReference>
<dbReference type="PANTHER" id="PTHR12231">
    <property type="entry name" value="CTX-RELATED TYPE I TRANSMEMBRANE PROTEIN"/>
    <property type="match status" value="1"/>
</dbReference>
<organism evidence="11">
    <name type="scientific">Anopheles darlingi</name>
    <name type="common">Mosquito</name>
    <dbReference type="NCBI Taxonomy" id="43151"/>
    <lineage>
        <taxon>Eukaryota</taxon>
        <taxon>Metazoa</taxon>
        <taxon>Ecdysozoa</taxon>
        <taxon>Arthropoda</taxon>
        <taxon>Hexapoda</taxon>
        <taxon>Insecta</taxon>
        <taxon>Pterygota</taxon>
        <taxon>Neoptera</taxon>
        <taxon>Endopterygota</taxon>
        <taxon>Diptera</taxon>
        <taxon>Nematocera</taxon>
        <taxon>Culicoidea</taxon>
        <taxon>Culicidae</taxon>
        <taxon>Anophelinae</taxon>
        <taxon>Anopheles</taxon>
    </lineage>
</organism>
<evidence type="ECO:0000256" key="8">
    <source>
        <dbReference type="ARBA" id="ARBA00023319"/>
    </source>
</evidence>
<reference evidence="11" key="2">
    <citation type="submission" date="2010-05" db="EMBL/GenBank/DDBJ databases">
        <authorList>
            <person name="Almeida L.G."/>
            <person name="Nicolas M.F."/>
            <person name="Souza R.C."/>
            <person name="Vasconcelos A.T.R."/>
        </authorList>
    </citation>
    <scope>NUCLEOTIDE SEQUENCE</scope>
</reference>
<dbReference type="Gene3D" id="2.60.40.10">
    <property type="entry name" value="Immunoglobulins"/>
    <property type="match status" value="3"/>
</dbReference>
<dbReference type="EnsemblMetazoa" id="ADAC000571-RA">
    <property type="protein sequence ID" value="ADAC000571-PA"/>
    <property type="gene ID" value="ADAC000571"/>
</dbReference>
<feature type="domain" description="Ig-like" evidence="10">
    <location>
        <begin position="292"/>
        <end position="381"/>
    </location>
</feature>
<dbReference type="InterPro" id="IPR036179">
    <property type="entry name" value="Ig-like_dom_sf"/>
</dbReference>
<proteinExistence type="predicted"/>
<keyword evidence="3" id="KW-0732">Signal</keyword>
<dbReference type="AlphaFoldDB" id="W5JWV8"/>
<dbReference type="EMBL" id="ADMH02000147">
    <property type="protein sequence ID" value="ETN67609.1"/>
    <property type="molecule type" value="Genomic_DNA"/>
</dbReference>
<dbReference type="Pfam" id="PF07686">
    <property type="entry name" value="V-set"/>
    <property type="match status" value="1"/>
</dbReference>
<feature type="region of interest" description="Disordered" evidence="9">
    <location>
        <begin position="38"/>
        <end position="134"/>
    </location>
</feature>
<evidence type="ECO:0000256" key="5">
    <source>
        <dbReference type="ARBA" id="ARBA00023136"/>
    </source>
</evidence>
<evidence type="ECO:0000256" key="4">
    <source>
        <dbReference type="ARBA" id="ARBA00022737"/>
    </source>
</evidence>
<dbReference type="SUPFAM" id="SSF48726">
    <property type="entry name" value="Immunoglobulin"/>
    <property type="match status" value="3"/>
</dbReference>
<dbReference type="SMART" id="SM00409">
    <property type="entry name" value="IG"/>
    <property type="match status" value="3"/>
</dbReference>
<dbReference type="SMART" id="SM00406">
    <property type="entry name" value="IGv"/>
    <property type="match status" value="2"/>
</dbReference>
<comment type="subcellular location">
    <subcellularLocation>
        <location evidence="1">Cell membrane</location>
    </subcellularLocation>
</comment>
<dbReference type="VEuPathDB" id="VectorBase:ADAC000571"/>
<evidence type="ECO:0000256" key="2">
    <source>
        <dbReference type="ARBA" id="ARBA00022475"/>
    </source>
</evidence>
<evidence type="ECO:0000256" key="1">
    <source>
        <dbReference type="ARBA" id="ARBA00004236"/>
    </source>
</evidence>
<keyword evidence="4" id="KW-0677">Repeat</keyword>
<dbReference type="FunFam" id="2.60.40.10:FF:000328">
    <property type="entry name" value="CLUMA_CG000981, isoform A"/>
    <property type="match status" value="1"/>
</dbReference>
<feature type="domain" description="Ig-like" evidence="10">
    <location>
        <begin position="392"/>
        <end position="484"/>
    </location>
</feature>
<evidence type="ECO:0000259" key="10">
    <source>
        <dbReference type="PROSITE" id="PS50835"/>
    </source>
</evidence>
<dbReference type="eggNOG" id="KOG3510">
    <property type="taxonomic scope" value="Eukaryota"/>
</dbReference>
<reference evidence="12" key="4">
    <citation type="submission" date="2015-06" db="UniProtKB">
        <authorList>
            <consortium name="EnsemblMetazoa"/>
        </authorList>
    </citation>
    <scope>IDENTIFICATION</scope>
</reference>
<dbReference type="InterPro" id="IPR013106">
    <property type="entry name" value="Ig_V-set"/>
</dbReference>
<evidence type="ECO:0000256" key="6">
    <source>
        <dbReference type="ARBA" id="ARBA00023157"/>
    </source>
</evidence>
<keyword evidence="5" id="KW-0472">Membrane</keyword>
<keyword evidence="13" id="KW-1185">Reference proteome</keyword>
<evidence type="ECO:0000313" key="12">
    <source>
        <dbReference type="EnsemblMetazoa" id="ADAC000571-PA"/>
    </source>
</evidence>
<feature type="compositionally biased region" description="Basic and acidic residues" evidence="9">
    <location>
        <begin position="44"/>
        <end position="77"/>
    </location>
</feature>
<evidence type="ECO:0000256" key="9">
    <source>
        <dbReference type="SAM" id="MobiDB-lite"/>
    </source>
</evidence>
<dbReference type="Proteomes" id="UP000000673">
    <property type="component" value="Unassembled WGS sequence"/>
</dbReference>
<evidence type="ECO:0000256" key="7">
    <source>
        <dbReference type="ARBA" id="ARBA00023180"/>
    </source>
</evidence>
<dbReference type="STRING" id="43151.W5JWV8"/>
<gene>
    <name evidence="11" type="ORF">AND_000571</name>
</gene>
<dbReference type="GO" id="GO:0043005">
    <property type="term" value="C:neuron projection"/>
    <property type="evidence" value="ECO:0007669"/>
    <property type="project" value="TreeGrafter"/>
</dbReference>
<dbReference type="InterPro" id="IPR013783">
    <property type="entry name" value="Ig-like_fold"/>
</dbReference>
<dbReference type="HOGENOM" id="CLU_420482_0_0_1"/>
<evidence type="ECO:0000256" key="3">
    <source>
        <dbReference type="ARBA" id="ARBA00022729"/>
    </source>
</evidence>
<name>W5JWV8_ANODA</name>
<evidence type="ECO:0000313" key="13">
    <source>
        <dbReference type="Proteomes" id="UP000000673"/>
    </source>
</evidence>
<protein>
    <submittedName>
        <fullName evidence="11">Lachesin</fullName>
    </submittedName>
</protein>
<feature type="region of interest" description="Disordered" evidence="9">
    <location>
        <begin position="605"/>
        <end position="652"/>
    </location>
</feature>
<feature type="domain" description="Ig-like" evidence="10">
    <location>
        <begin position="150"/>
        <end position="245"/>
    </location>
</feature>
<reference evidence="11" key="3">
    <citation type="journal article" date="2013" name="Nucleic Acids Res.">
        <title>The genome of Anopheles darlingi, the main neotropical malaria vector.</title>
        <authorList>
            <person name="Marinotti O."/>
            <person name="Cerqueira G.C."/>
            <person name="de Almeida L.G."/>
            <person name="Ferro M.I."/>
            <person name="Loreto E.L."/>
            <person name="Zaha A."/>
            <person name="Teixeira S.M."/>
            <person name="Wespiser A.R."/>
            <person name="Almeida E Silva A."/>
            <person name="Schlindwein A.D."/>
            <person name="Pacheco A.C."/>
            <person name="Silva A.L."/>
            <person name="Graveley B.R."/>
            <person name="Walenz B.P."/>
            <person name="Lima Bde A."/>
            <person name="Ribeiro C.A."/>
            <person name="Nunes-Silva C.G."/>
            <person name="de Carvalho C.R."/>
            <person name="Soares C.M."/>
            <person name="de Menezes C.B."/>
            <person name="Matiolli C."/>
            <person name="Caffrey D."/>
            <person name="Araujo D.A."/>
            <person name="de Oliveira D.M."/>
            <person name="Golenbock D."/>
            <person name="Grisard E.C."/>
            <person name="Fantinatti-Garboggini F."/>
            <person name="de Carvalho F.M."/>
            <person name="Barcellos F.G."/>
            <person name="Prosdocimi F."/>
            <person name="May G."/>
            <person name="Azevedo Junior G.M."/>
            <person name="Guimaraes G.M."/>
            <person name="Goldman G.H."/>
            <person name="Padilha I.Q."/>
            <person name="Batista Jda S."/>
            <person name="Ferro J.A."/>
            <person name="Ribeiro J.M."/>
            <person name="Fietto J.L."/>
            <person name="Dabbas K.M."/>
            <person name="Cerdeira L."/>
            <person name="Agnez-Lima L.F."/>
            <person name="Brocchi M."/>
            <person name="de Carvalho M.O."/>
            <person name="Teixeira Mde M."/>
            <person name="Diniz Maia Mde M."/>
            <person name="Goldman M.H."/>
            <person name="Cruz Schneider M.P."/>
            <person name="Felipe M.S."/>
            <person name="Hungria M."/>
            <person name="Nicolas M.F."/>
            <person name="Pereira M."/>
            <person name="Montes M.A."/>
            <person name="Cantao M.E."/>
            <person name="Vincentz M."/>
            <person name="Rafael M.S."/>
            <person name="Silverman N."/>
            <person name="Stoco P.H."/>
            <person name="Souza R.C."/>
            <person name="Vicentini R."/>
            <person name="Gazzinelli R.T."/>
            <person name="Neves Rde O."/>
            <person name="Silva R."/>
            <person name="Astolfi-Filho S."/>
            <person name="Maciel T.E."/>
            <person name="Urmenyi T.P."/>
            <person name="Tadei W.P."/>
            <person name="Camargo E.P."/>
            <person name="de Vasconcelos A.T."/>
        </authorList>
    </citation>
    <scope>NUCLEOTIDE SEQUENCE</scope>
</reference>
<keyword evidence="6" id="KW-1015">Disulfide bond</keyword>
<dbReference type="FunCoup" id="W5JWV8">
    <property type="interactions" value="185"/>
</dbReference>
<dbReference type="Pfam" id="PF07679">
    <property type="entry name" value="I-set"/>
    <property type="match status" value="1"/>
</dbReference>
<dbReference type="InterPro" id="IPR003599">
    <property type="entry name" value="Ig_sub"/>
</dbReference>
<dbReference type="InterPro" id="IPR007110">
    <property type="entry name" value="Ig-like_dom"/>
</dbReference>
<accession>W5JWV8</accession>
<evidence type="ECO:0000313" key="11">
    <source>
        <dbReference type="EMBL" id="ETN67609.1"/>
    </source>
</evidence>
<feature type="compositionally biased region" description="Basic and acidic residues" evidence="9">
    <location>
        <begin position="628"/>
        <end position="637"/>
    </location>
</feature>
<dbReference type="InterPro" id="IPR003598">
    <property type="entry name" value="Ig_sub2"/>
</dbReference>
<dbReference type="InterPro" id="IPR013098">
    <property type="entry name" value="Ig_I-set"/>
</dbReference>